<dbReference type="PROSITE" id="PS00518">
    <property type="entry name" value="ZF_RING_1"/>
    <property type="match status" value="1"/>
</dbReference>
<dbReference type="EC" id="2.3.2.27" evidence="14"/>
<dbReference type="SMART" id="SM00184">
    <property type="entry name" value="RING"/>
    <property type="match status" value="1"/>
</dbReference>
<dbReference type="Pfam" id="PF26052">
    <property type="entry name" value="BRE1B"/>
    <property type="match status" value="1"/>
</dbReference>
<feature type="compositionally biased region" description="Pro residues" evidence="16">
    <location>
        <begin position="787"/>
        <end position="807"/>
    </location>
</feature>
<feature type="coiled-coil region" evidence="15">
    <location>
        <begin position="233"/>
        <end position="309"/>
    </location>
</feature>
<evidence type="ECO:0000256" key="2">
    <source>
        <dbReference type="ARBA" id="ARBA00004123"/>
    </source>
</evidence>
<feature type="coiled-coil region" evidence="15">
    <location>
        <begin position="822"/>
        <end position="856"/>
    </location>
</feature>
<dbReference type="Proteomes" id="UP001651158">
    <property type="component" value="Unassembled WGS sequence"/>
</dbReference>
<dbReference type="PANTHER" id="PTHR23163">
    <property type="entry name" value="RING FINGER PROTEIN-RELATED"/>
    <property type="match status" value="1"/>
</dbReference>
<protein>
    <recommendedName>
        <fullName evidence="14">E3 ubiquitin protein ligase</fullName>
        <ecNumber evidence="14">2.3.2.27</ecNumber>
    </recommendedName>
</protein>
<reference evidence="18 19" key="1">
    <citation type="journal article" date="2022" name="Front. Cell. Infect. Microbiol.">
        <title>The Genomes of Two Strains of Taenia crassiceps the Animal Model for the Study of Human Cysticercosis.</title>
        <authorList>
            <person name="Bobes R.J."/>
            <person name="Estrada K."/>
            <person name="Rios-Valencia D.G."/>
            <person name="Calderon-Gallegos A."/>
            <person name="de la Torre P."/>
            <person name="Carrero J.C."/>
            <person name="Sanchez-Flores A."/>
            <person name="Laclette J.P."/>
        </authorList>
    </citation>
    <scope>NUCLEOTIDE SEQUENCE [LARGE SCALE GENOMIC DNA]</scope>
    <source>
        <strain evidence="18">WFUcys</strain>
    </source>
</reference>
<keyword evidence="7 13" id="KW-0863">Zinc-finger</keyword>
<feature type="region of interest" description="Disordered" evidence="16">
    <location>
        <begin position="188"/>
        <end position="216"/>
    </location>
</feature>
<evidence type="ECO:0000256" key="16">
    <source>
        <dbReference type="SAM" id="MobiDB-lite"/>
    </source>
</evidence>
<feature type="coiled-coil region" evidence="15">
    <location>
        <begin position="366"/>
        <end position="400"/>
    </location>
</feature>
<dbReference type="Gene3D" id="3.30.40.10">
    <property type="entry name" value="Zinc/RING finger domain, C3HC4 (zinc finger)"/>
    <property type="match status" value="1"/>
</dbReference>
<feature type="region of interest" description="Disordered" evidence="16">
    <location>
        <begin position="579"/>
        <end position="650"/>
    </location>
</feature>
<dbReference type="InterPro" id="IPR001841">
    <property type="entry name" value="Znf_RING"/>
</dbReference>
<evidence type="ECO:0000256" key="11">
    <source>
        <dbReference type="ARBA" id="ARBA00023054"/>
    </source>
</evidence>
<evidence type="ECO:0000256" key="13">
    <source>
        <dbReference type="PROSITE-ProRule" id="PRU00175"/>
    </source>
</evidence>
<feature type="coiled-coil region" evidence="15">
    <location>
        <begin position="429"/>
        <end position="569"/>
    </location>
</feature>
<evidence type="ECO:0000256" key="4">
    <source>
        <dbReference type="ARBA" id="ARBA00005555"/>
    </source>
</evidence>
<comment type="catalytic activity">
    <reaction evidence="1 14">
        <text>S-ubiquitinyl-[E2 ubiquitin-conjugating enzyme]-L-cysteine + [acceptor protein]-L-lysine = [E2 ubiquitin-conjugating enzyme]-L-cysteine + N(6)-ubiquitinyl-[acceptor protein]-L-lysine.</text>
        <dbReference type="EC" id="2.3.2.27"/>
    </reaction>
</comment>
<evidence type="ECO:0000256" key="6">
    <source>
        <dbReference type="ARBA" id="ARBA00022723"/>
    </source>
</evidence>
<dbReference type="InterPro" id="IPR013083">
    <property type="entry name" value="Znf_RING/FYVE/PHD"/>
</dbReference>
<sequence length="1107" mass="126134">MSKRSHPDQQPSSGGGEPIPVASAPKRPFLSGSELVLFSRVRSLEELDKRTLQLQNKKLYEALSEKRSAIGDLRQRIEQLENRQAKDDALLCVVNRYWNQLDEDCLLLLQRCEVDVDEKVSNSAESFLKQLASWEKEEVPEKLQQRVHFSKRIIARLLTSFERLFVHQSRLRSILVDELQSDRIVKASTATTTSSKTSSRSEGPIEEESLDKSRTGAIATVDDDRRTDCGSSLSSLEKVIAALREEIAALAAENNRLQCLCTSMHANHRQQSLHVRELQDQCQANSDAADEWKAKYEDLEYKLQQSTAQLAILDHRLYDAQQSKKLLEEELAAFKGTSGSPGEGTEETGGVQGVTKSKYNDMLCELEEQRELAANRLTELERLQRQHEEKVAECAKLSMQVNDPPEQLIQDSPSYKSLKVQFNILYTEVKSLRSQLEDSRNMIQTIRNAHLKQIEEMEANEAAILNQMRGEMLAQEELYSKLRREFEIIEADFKQTVAHNEQAGPINSEMRSLITTLQLQNKQLKNEVVRYRRKSKEAAHDCQMATNELKATEEELSRSRASLAEATAAVIQLTDELAASNPTPSTTPPEPQSSDAPSRKRERDNETERKVVDDGVSSSRPSGAEPATSHNEVSLKDRKGSSSSQSPEETIRDLRNQLKMSQEAEKEMSVLLSMYKVIPKDQRDKATLLQVEAKLRAELSEARSELVALQSANADLQARCAQLQREYRIASSSTHPLKREVEEQTDLPEKKAGEGSSIAHSEEPSPREGTNVVSPESGDKLASTVPTLPPPPPPPPPTPHPLMPPVPRKTSNLDEDKKAWQVAELQQELQHTQRRCHTLEQRVSTLQQHLVTAKQQEDVMLKEMEVTGQAFEDVQEQNSRLLKSLREKDDANLNQMTEWMKTSQLARLLKEEKKLLDEQVRLMQAKIEALTRAIQKQEDKERLLLTNLETLEKEAASRQQSQEAYKRKSVECQQREEDLRVTVQKYLAQLNEAQTSVQEKASAYEQVSFRHQRLQEEYTTLKRKYERLRKIEQSHNADEVLLAEIQDYKEQLACPTCKTHKKDAILTKCFHVFCLNCLKTRYETRNRKCPKCNATFGANDYHRIYLT</sequence>
<dbReference type="InterPro" id="IPR058643">
    <property type="entry name" value="BRE1-like_CC"/>
</dbReference>
<evidence type="ECO:0000259" key="17">
    <source>
        <dbReference type="PROSITE" id="PS50089"/>
    </source>
</evidence>
<feature type="domain" description="RING-type" evidence="17">
    <location>
        <begin position="1054"/>
        <end position="1093"/>
    </location>
</feature>
<dbReference type="Gene3D" id="1.20.5.340">
    <property type="match status" value="1"/>
</dbReference>
<evidence type="ECO:0000256" key="7">
    <source>
        <dbReference type="ARBA" id="ARBA00022771"/>
    </source>
</evidence>
<dbReference type="InterPro" id="IPR058642">
    <property type="entry name" value="BRE1A/B-like_dom"/>
</dbReference>
<keyword evidence="11 14" id="KW-0175">Coiled coil</keyword>
<evidence type="ECO:0000256" key="10">
    <source>
        <dbReference type="ARBA" id="ARBA00022853"/>
    </source>
</evidence>
<feature type="compositionally biased region" description="Basic and acidic residues" evidence="16">
    <location>
        <begin position="737"/>
        <end position="753"/>
    </location>
</feature>
<name>A0ABR4QLA6_9CEST</name>
<evidence type="ECO:0000256" key="8">
    <source>
        <dbReference type="ARBA" id="ARBA00022786"/>
    </source>
</evidence>
<comment type="similarity">
    <text evidence="4 14">Belongs to the BRE1 family.</text>
</comment>
<dbReference type="InterPro" id="IPR017907">
    <property type="entry name" value="Znf_RING_CS"/>
</dbReference>
<evidence type="ECO:0000256" key="14">
    <source>
        <dbReference type="RuleBase" id="RU365038"/>
    </source>
</evidence>
<dbReference type="InterPro" id="IPR013956">
    <property type="entry name" value="E3_ubiquit_lig_Bre1"/>
</dbReference>
<evidence type="ECO:0000256" key="12">
    <source>
        <dbReference type="ARBA" id="ARBA00023242"/>
    </source>
</evidence>
<keyword evidence="10 14" id="KW-0156">Chromatin regulator</keyword>
<evidence type="ECO:0000313" key="18">
    <source>
        <dbReference type="EMBL" id="KAL5110613.1"/>
    </source>
</evidence>
<feature type="compositionally biased region" description="Basic and acidic residues" evidence="16">
    <location>
        <begin position="597"/>
        <end position="613"/>
    </location>
</feature>
<evidence type="ECO:0000313" key="19">
    <source>
        <dbReference type="Proteomes" id="UP001651158"/>
    </source>
</evidence>
<evidence type="ECO:0000256" key="9">
    <source>
        <dbReference type="ARBA" id="ARBA00022833"/>
    </source>
</evidence>
<dbReference type="PROSITE" id="PS50089">
    <property type="entry name" value="ZF_RING_2"/>
    <property type="match status" value="1"/>
</dbReference>
<feature type="compositionally biased region" description="Low complexity" evidence="16">
    <location>
        <begin position="188"/>
        <end position="198"/>
    </location>
</feature>
<comment type="caution">
    <text evidence="18">The sequence shown here is derived from an EMBL/GenBank/DDBJ whole genome shotgun (WGS) entry which is preliminary data.</text>
</comment>
<keyword evidence="19" id="KW-1185">Reference proteome</keyword>
<evidence type="ECO:0000256" key="3">
    <source>
        <dbReference type="ARBA" id="ARBA00004906"/>
    </source>
</evidence>
<organism evidence="18 19">
    <name type="scientific">Taenia crassiceps</name>
    <dbReference type="NCBI Taxonomy" id="6207"/>
    <lineage>
        <taxon>Eukaryota</taxon>
        <taxon>Metazoa</taxon>
        <taxon>Spiralia</taxon>
        <taxon>Lophotrochozoa</taxon>
        <taxon>Platyhelminthes</taxon>
        <taxon>Cestoda</taxon>
        <taxon>Eucestoda</taxon>
        <taxon>Cyclophyllidea</taxon>
        <taxon>Taeniidae</taxon>
        <taxon>Taenia</taxon>
    </lineage>
</organism>
<evidence type="ECO:0000256" key="15">
    <source>
        <dbReference type="SAM" id="Coils"/>
    </source>
</evidence>
<dbReference type="Pfam" id="PF26095">
    <property type="entry name" value="CC_Bre1"/>
    <property type="match status" value="1"/>
</dbReference>
<feature type="coiled-coil region" evidence="15">
    <location>
        <begin position="906"/>
        <end position="968"/>
    </location>
</feature>
<keyword evidence="6 14" id="KW-0479">Metal-binding</keyword>
<accession>A0ABR4QLA6</accession>
<evidence type="ECO:0000256" key="5">
    <source>
        <dbReference type="ARBA" id="ARBA00022679"/>
    </source>
</evidence>
<dbReference type="Pfam" id="PF00097">
    <property type="entry name" value="zf-C3HC4"/>
    <property type="match status" value="1"/>
</dbReference>
<keyword evidence="8 14" id="KW-0833">Ubl conjugation pathway</keyword>
<keyword evidence="5 14" id="KW-0808">Transferase</keyword>
<dbReference type="SUPFAM" id="SSF57850">
    <property type="entry name" value="RING/U-box"/>
    <property type="match status" value="1"/>
</dbReference>
<comment type="subcellular location">
    <subcellularLocation>
        <location evidence="2 14">Nucleus</location>
    </subcellularLocation>
</comment>
<dbReference type="EMBL" id="JAKROA010000002">
    <property type="protein sequence ID" value="KAL5110613.1"/>
    <property type="molecule type" value="Genomic_DNA"/>
</dbReference>
<gene>
    <name evidence="18" type="ORF">TcWFU_007149</name>
</gene>
<feature type="region of interest" description="Disordered" evidence="16">
    <location>
        <begin position="730"/>
        <end position="812"/>
    </location>
</feature>
<comment type="pathway">
    <text evidence="3 14">Protein modification; protein ubiquitination.</text>
</comment>
<dbReference type="InterPro" id="IPR018957">
    <property type="entry name" value="Znf_C3HC4_RING-type"/>
</dbReference>
<dbReference type="PANTHER" id="PTHR23163:SF0">
    <property type="entry name" value="E3 UBIQUITIN-PROTEIN LIGASE BRE1"/>
    <property type="match status" value="1"/>
</dbReference>
<feature type="coiled-coil region" evidence="15">
    <location>
        <begin position="1004"/>
        <end position="1031"/>
    </location>
</feature>
<evidence type="ECO:0000256" key="1">
    <source>
        <dbReference type="ARBA" id="ARBA00000900"/>
    </source>
</evidence>
<feature type="region of interest" description="Disordered" evidence="16">
    <location>
        <begin position="1"/>
        <end position="26"/>
    </location>
</feature>
<keyword evidence="12 14" id="KW-0539">Nucleus</keyword>
<proteinExistence type="inferred from homology"/>
<keyword evidence="9 14" id="KW-0862">Zinc</keyword>